<dbReference type="Proteomes" id="UP000217792">
    <property type="component" value="Chromosome"/>
</dbReference>
<dbReference type="RefSeq" id="WP_096362742.1">
    <property type="nucleotide sequence ID" value="NZ_AP014880.1"/>
</dbReference>
<sequence length="244" mass="27904">MRKVLLLILFLFGIMFLTACKQISQGEISFSKTSFNNFTYKEKPYFITNVEVSQNEIQKTLYKFYKLIIVDLDSEEVLSSSALNCATLAVNNIYQASDNSMCIGINDKYFKVLSKDFINTTESLNIQNFDKAVNNDDKFEIDKNDSRKIMYKGNVYNISNLSVNRNELGSYQSVLAEVRIFNPENGKSIPRAQLGKIDNCGSISMQNRVQWIYGKIYSIKANSIEEKFAIEINNEFKVAIKEGN</sequence>
<evidence type="ECO:0000259" key="1">
    <source>
        <dbReference type="Pfam" id="PF18218"/>
    </source>
</evidence>
<dbReference type="InterPro" id="IPR040876">
    <property type="entry name" value="Spa1_C"/>
</dbReference>
<reference evidence="2 3" key="1">
    <citation type="journal article" date="2017" name="Infect. Immun.">
        <title>Characterization of the Pathogenicity of Streptococcus intermedius TYG1620 Isolated from a Human Brain Abscess Based on the Complete Genome Sequence with Transcriptome Analysis and Transposon Mutagenesis in a Murine Subcutaneous Abscess Model.</title>
        <authorList>
            <person name="Hasegawa N."/>
            <person name="Sekizuka T."/>
            <person name="Sugi Y."/>
            <person name="Kawakami N."/>
            <person name="Ogasawara Y."/>
            <person name="Kato K."/>
            <person name="Yamashita A."/>
            <person name="Takeuchi F."/>
            <person name="Kuroda M."/>
        </authorList>
    </citation>
    <scope>NUCLEOTIDE SEQUENCE [LARGE SCALE GENOMIC DNA]</scope>
    <source>
        <strain evidence="2 3">TYG1620</strain>
    </source>
</reference>
<gene>
    <name evidence="2" type="ORF">SITYG_07920</name>
</gene>
<evidence type="ECO:0000313" key="2">
    <source>
        <dbReference type="EMBL" id="BAW16777.1"/>
    </source>
</evidence>
<dbReference type="Gene3D" id="2.170.150.60">
    <property type="match status" value="1"/>
</dbReference>
<dbReference type="AlphaFoldDB" id="A0AAD1C771"/>
<evidence type="ECO:0000313" key="3">
    <source>
        <dbReference type="Proteomes" id="UP000217792"/>
    </source>
</evidence>
<dbReference type="EMBL" id="AP014880">
    <property type="protein sequence ID" value="BAW16777.1"/>
    <property type="molecule type" value="Genomic_DNA"/>
</dbReference>
<dbReference type="NCBIfam" id="NF033433">
    <property type="entry name" value="NisI_immun_dup"/>
    <property type="match status" value="2"/>
</dbReference>
<name>A0AAD1C771_STRIT</name>
<dbReference type="PROSITE" id="PS51257">
    <property type="entry name" value="PROKAR_LIPOPROTEIN"/>
    <property type="match status" value="1"/>
</dbReference>
<feature type="domain" description="Lantibiotic immunity protein Spa1 C-terminal" evidence="1">
    <location>
        <begin position="141"/>
        <end position="239"/>
    </location>
</feature>
<proteinExistence type="predicted"/>
<accession>A0AAD1C771</accession>
<dbReference type="Pfam" id="PF18218">
    <property type="entry name" value="Spa1_C"/>
    <property type="match status" value="1"/>
</dbReference>
<organism evidence="2 3">
    <name type="scientific">Streptococcus intermedius</name>
    <dbReference type="NCBI Taxonomy" id="1338"/>
    <lineage>
        <taxon>Bacteria</taxon>
        <taxon>Bacillati</taxon>
        <taxon>Bacillota</taxon>
        <taxon>Bacilli</taxon>
        <taxon>Lactobacillales</taxon>
        <taxon>Streptococcaceae</taxon>
        <taxon>Streptococcus</taxon>
        <taxon>Streptococcus anginosus group</taxon>
    </lineage>
</organism>
<protein>
    <recommendedName>
        <fullName evidence="1">Lantibiotic immunity protein Spa1 C-terminal domain-containing protein</fullName>
    </recommendedName>
</protein>